<evidence type="ECO:0000256" key="4">
    <source>
        <dbReference type="SAM" id="MobiDB-lite"/>
    </source>
</evidence>
<gene>
    <name evidence="5" type="ORF">O3M35_007798</name>
</gene>
<feature type="region of interest" description="Disordered" evidence="4">
    <location>
        <begin position="200"/>
        <end position="238"/>
    </location>
</feature>
<evidence type="ECO:0000256" key="2">
    <source>
        <dbReference type="ARBA" id="ARBA00022803"/>
    </source>
</evidence>
<dbReference type="PROSITE" id="PS50005">
    <property type="entry name" value="TPR"/>
    <property type="match status" value="2"/>
</dbReference>
<dbReference type="SUPFAM" id="SSF48452">
    <property type="entry name" value="TPR-like"/>
    <property type="match status" value="1"/>
</dbReference>
<dbReference type="Proteomes" id="UP001461498">
    <property type="component" value="Unassembled WGS sequence"/>
</dbReference>
<dbReference type="PANTHER" id="PTHR45831">
    <property type="entry name" value="LD24721P"/>
    <property type="match status" value="1"/>
</dbReference>
<dbReference type="AlphaFoldDB" id="A0AAW1DBA1"/>
<dbReference type="GO" id="GO:0006620">
    <property type="term" value="P:post-translational protein targeting to endoplasmic reticulum membrane"/>
    <property type="evidence" value="ECO:0007669"/>
    <property type="project" value="TreeGrafter"/>
</dbReference>
<name>A0AAW1DBA1_9HEMI</name>
<dbReference type="GO" id="GO:0016020">
    <property type="term" value="C:membrane"/>
    <property type="evidence" value="ECO:0007669"/>
    <property type="project" value="TreeGrafter"/>
</dbReference>
<dbReference type="Gene3D" id="1.25.40.10">
    <property type="entry name" value="Tetratricopeptide repeat domain"/>
    <property type="match status" value="1"/>
</dbReference>
<sequence length="238" mass="26800">MNDGLFKNALELYSKAIKIAPKNAVYYCNRAAAYSKLEDHKSAIDDCNLALRIDPNYSKAYGRLGLAYYGLGNYEKSVEYYRKAIQLVPDNEAFKNNYELALTKINKQKNEASTSTRNLNTILNNPEMMNIATQMFSNPAMQSTMLNVFSRRFNTNRTNDMDDIQNIGQSIAQDIYAENPQSMADLIDSVSRSPLQTLINQGEATQAPNTTTDNNAEVSTLIDTETQQSNENNDENKE</sequence>
<evidence type="ECO:0000256" key="1">
    <source>
        <dbReference type="ARBA" id="ARBA00022737"/>
    </source>
</evidence>
<dbReference type="InterPro" id="IPR047150">
    <property type="entry name" value="SGT"/>
</dbReference>
<proteinExistence type="predicted"/>
<dbReference type="PROSITE" id="PS50293">
    <property type="entry name" value="TPR_REGION"/>
    <property type="match status" value="1"/>
</dbReference>
<evidence type="ECO:0008006" key="7">
    <source>
        <dbReference type="Google" id="ProtNLM"/>
    </source>
</evidence>
<dbReference type="GO" id="GO:0072380">
    <property type="term" value="C:TRC complex"/>
    <property type="evidence" value="ECO:0007669"/>
    <property type="project" value="TreeGrafter"/>
</dbReference>
<comment type="caution">
    <text evidence="5">The sequence shown here is derived from an EMBL/GenBank/DDBJ whole genome shotgun (WGS) entry which is preliminary data.</text>
</comment>
<dbReference type="Pfam" id="PF00515">
    <property type="entry name" value="TPR_1"/>
    <property type="match status" value="2"/>
</dbReference>
<keyword evidence="6" id="KW-1185">Reference proteome</keyword>
<feature type="repeat" description="TPR" evidence="3">
    <location>
        <begin position="24"/>
        <end position="57"/>
    </location>
</feature>
<accession>A0AAW1DBA1</accession>
<feature type="compositionally biased region" description="Polar residues" evidence="4">
    <location>
        <begin position="200"/>
        <end position="231"/>
    </location>
</feature>
<feature type="repeat" description="TPR" evidence="3">
    <location>
        <begin position="58"/>
        <end position="91"/>
    </location>
</feature>
<keyword evidence="1" id="KW-0677">Repeat</keyword>
<evidence type="ECO:0000256" key="3">
    <source>
        <dbReference type="PROSITE-ProRule" id="PRU00339"/>
    </source>
</evidence>
<dbReference type="EMBL" id="JAPXFL010000004">
    <property type="protein sequence ID" value="KAK9508051.1"/>
    <property type="molecule type" value="Genomic_DNA"/>
</dbReference>
<dbReference type="InterPro" id="IPR011990">
    <property type="entry name" value="TPR-like_helical_dom_sf"/>
</dbReference>
<dbReference type="InterPro" id="IPR019734">
    <property type="entry name" value="TPR_rpt"/>
</dbReference>
<evidence type="ECO:0000313" key="6">
    <source>
        <dbReference type="Proteomes" id="UP001461498"/>
    </source>
</evidence>
<protein>
    <recommendedName>
        <fullName evidence="7">Small glutamine-rich tetratricopeptide repeat-containing protein alpha</fullName>
    </recommendedName>
</protein>
<dbReference type="SMART" id="SM00028">
    <property type="entry name" value="TPR"/>
    <property type="match status" value="2"/>
</dbReference>
<keyword evidence="2 3" id="KW-0802">TPR repeat</keyword>
<dbReference type="PANTHER" id="PTHR45831:SF2">
    <property type="entry name" value="LD24721P"/>
    <property type="match status" value="1"/>
</dbReference>
<evidence type="ECO:0000313" key="5">
    <source>
        <dbReference type="EMBL" id="KAK9508051.1"/>
    </source>
</evidence>
<reference evidence="5 6" key="1">
    <citation type="submission" date="2022-12" db="EMBL/GenBank/DDBJ databases">
        <title>Chromosome-level genome assembly of true bugs.</title>
        <authorList>
            <person name="Ma L."/>
            <person name="Li H."/>
        </authorList>
    </citation>
    <scope>NUCLEOTIDE SEQUENCE [LARGE SCALE GENOMIC DNA]</scope>
    <source>
        <strain evidence="5">Lab_2022b</strain>
    </source>
</reference>
<dbReference type="GO" id="GO:0060090">
    <property type="term" value="F:molecular adaptor activity"/>
    <property type="evidence" value="ECO:0007669"/>
    <property type="project" value="TreeGrafter"/>
</dbReference>
<organism evidence="5 6">
    <name type="scientific">Rhynocoris fuscipes</name>
    <dbReference type="NCBI Taxonomy" id="488301"/>
    <lineage>
        <taxon>Eukaryota</taxon>
        <taxon>Metazoa</taxon>
        <taxon>Ecdysozoa</taxon>
        <taxon>Arthropoda</taxon>
        <taxon>Hexapoda</taxon>
        <taxon>Insecta</taxon>
        <taxon>Pterygota</taxon>
        <taxon>Neoptera</taxon>
        <taxon>Paraneoptera</taxon>
        <taxon>Hemiptera</taxon>
        <taxon>Heteroptera</taxon>
        <taxon>Panheteroptera</taxon>
        <taxon>Cimicomorpha</taxon>
        <taxon>Reduviidae</taxon>
        <taxon>Harpactorinae</taxon>
        <taxon>Harpactorini</taxon>
        <taxon>Rhynocoris</taxon>
    </lineage>
</organism>